<keyword evidence="1" id="KW-0472">Membrane</keyword>
<keyword evidence="1" id="KW-1133">Transmembrane helix</keyword>
<dbReference type="PROSITE" id="PS50006">
    <property type="entry name" value="FHA_DOMAIN"/>
    <property type="match status" value="1"/>
</dbReference>
<dbReference type="EMBL" id="JAQOMS010000002">
    <property type="protein sequence ID" value="MDC2889390.1"/>
    <property type="molecule type" value="Genomic_DNA"/>
</dbReference>
<feature type="transmembrane region" description="Helical" evidence="1">
    <location>
        <begin position="185"/>
        <end position="213"/>
    </location>
</feature>
<feature type="transmembrane region" description="Helical" evidence="1">
    <location>
        <begin position="249"/>
        <end position="267"/>
    </location>
</feature>
<organism evidence="3 4">
    <name type="scientific">Psychrosphaera algicola</name>
    <dbReference type="NCBI Taxonomy" id="3023714"/>
    <lineage>
        <taxon>Bacteria</taxon>
        <taxon>Pseudomonadati</taxon>
        <taxon>Pseudomonadota</taxon>
        <taxon>Gammaproteobacteria</taxon>
        <taxon>Alteromonadales</taxon>
        <taxon>Pseudoalteromonadaceae</taxon>
        <taxon>Psychrosphaera</taxon>
    </lineage>
</organism>
<dbReference type="CDD" id="cd00060">
    <property type="entry name" value="FHA"/>
    <property type="match status" value="1"/>
</dbReference>
<proteinExistence type="predicted"/>
<feature type="domain" description="FHA" evidence="2">
    <location>
        <begin position="25"/>
        <end position="67"/>
    </location>
</feature>
<dbReference type="SUPFAM" id="SSF49879">
    <property type="entry name" value="SMAD/FHA domain"/>
    <property type="match status" value="1"/>
</dbReference>
<dbReference type="Pfam" id="PF00498">
    <property type="entry name" value="FHA"/>
    <property type="match status" value="1"/>
</dbReference>
<dbReference type="Gene3D" id="2.60.200.20">
    <property type="match status" value="1"/>
</dbReference>
<evidence type="ECO:0000256" key="1">
    <source>
        <dbReference type="SAM" id="Phobius"/>
    </source>
</evidence>
<feature type="transmembrane region" description="Helical" evidence="1">
    <location>
        <begin position="123"/>
        <end position="143"/>
    </location>
</feature>
<dbReference type="Proteomes" id="UP001528411">
    <property type="component" value="Unassembled WGS sequence"/>
</dbReference>
<keyword evidence="4" id="KW-1185">Reference proteome</keyword>
<sequence>MELMIEVVTRNNKVLALHKVQGETIRIGRAYDNDLVLQEEHVCPYHAELKLSEDGSLLLVDSGSVNGIKDKHNKQLKPVETVTSGDVFVFGKVFIRVLLPLHSVAPAKKINVIEDIARAANHWYWSLLAIAIYFLILLVDKYYETYQEVIWSKLTVTAIFSVLALFIFPLLVSIAARVFKKDVKFFTIVTFCYLLAICWLVLAAIGSVLLFNWGDNVSIYIGAELIDYALLMIFLGGSFYLASNMSLQRIAGVSTVLVLAIASLSYINDKGDDKVKLFPTMNSKVLPSKWLLASPESADSILVETQSLYKKATLEAKRRNAEADK</sequence>
<dbReference type="InterPro" id="IPR000253">
    <property type="entry name" value="FHA_dom"/>
</dbReference>
<evidence type="ECO:0000259" key="2">
    <source>
        <dbReference type="PROSITE" id="PS50006"/>
    </source>
</evidence>
<dbReference type="InterPro" id="IPR008984">
    <property type="entry name" value="SMAD_FHA_dom_sf"/>
</dbReference>
<evidence type="ECO:0000313" key="4">
    <source>
        <dbReference type="Proteomes" id="UP001528411"/>
    </source>
</evidence>
<feature type="transmembrane region" description="Helical" evidence="1">
    <location>
        <begin position="155"/>
        <end position="179"/>
    </location>
</feature>
<comment type="caution">
    <text evidence="3">The sequence shown here is derived from an EMBL/GenBank/DDBJ whole genome shotgun (WGS) entry which is preliminary data.</text>
</comment>
<dbReference type="RefSeq" id="WP_272180838.1">
    <property type="nucleotide sequence ID" value="NZ_JAQOMS010000002.1"/>
</dbReference>
<reference evidence="3 4" key="1">
    <citation type="submission" date="2023-01" db="EMBL/GenBank/DDBJ databases">
        <title>Psychrosphaera sp. nov., isolated from marine algae.</title>
        <authorList>
            <person name="Bayburt H."/>
            <person name="Choi B.J."/>
            <person name="Kim J.M."/>
            <person name="Choi D.G."/>
            <person name="Jeon C.O."/>
        </authorList>
    </citation>
    <scope>NUCLEOTIDE SEQUENCE [LARGE SCALE GENOMIC DNA]</scope>
    <source>
        <strain evidence="3 4">G1-22</strain>
    </source>
</reference>
<accession>A0ABT5FCW6</accession>
<evidence type="ECO:0000313" key="3">
    <source>
        <dbReference type="EMBL" id="MDC2889390.1"/>
    </source>
</evidence>
<keyword evidence="1" id="KW-0812">Transmembrane</keyword>
<name>A0ABT5FCW6_9GAMM</name>
<gene>
    <name evidence="3" type="ORF">PN838_12120</name>
</gene>
<protein>
    <submittedName>
        <fullName evidence="3">FHA domain-containing protein</fullName>
    </submittedName>
</protein>
<feature type="transmembrane region" description="Helical" evidence="1">
    <location>
        <begin position="225"/>
        <end position="243"/>
    </location>
</feature>